<keyword evidence="3" id="KW-1185">Reference proteome</keyword>
<feature type="region of interest" description="Disordered" evidence="1">
    <location>
        <begin position="393"/>
        <end position="456"/>
    </location>
</feature>
<dbReference type="Gene3D" id="1.20.120.330">
    <property type="entry name" value="Nucleotidyltransferases domain 2"/>
    <property type="match status" value="1"/>
</dbReference>
<accession>A0A8B7XHU5</accession>
<dbReference type="NCBIfam" id="NF047352">
    <property type="entry name" value="P_loop_sacsin"/>
    <property type="match status" value="1"/>
</dbReference>
<dbReference type="Proteomes" id="UP000694845">
    <property type="component" value="Unplaced"/>
</dbReference>
<dbReference type="Pfam" id="PF25794">
    <property type="entry name" value="SACS"/>
    <property type="match status" value="1"/>
</dbReference>
<dbReference type="SUPFAM" id="SSF55874">
    <property type="entry name" value="ATPase domain of HSP90 chaperone/DNA topoisomerase II/histidine kinase"/>
    <property type="match status" value="1"/>
</dbReference>
<dbReference type="InterPro" id="IPR058210">
    <property type="entry name" value="SACS/Nov_dom"/>
</dbReference>
<dbReference type="SUPFAM" id="SSF46565">
    <property type="entry name" value="Chaperone J-domain"/>
    <property type="match status" value="1"/>
</dbReference>
<feature type="compositionally biased region" description="Acidic residues" evidence="1">
    <location>
        <begin position="39"/>
        <end position="48"/>
    </location>
</feature>
<dbReference type="AlphaFoldDB" id="A0A8B7XHU5"/>
<dbReference type="RefSeq" id="XP_022079490.1">
    <property type="nucleotide sequence ID" value="XM_022223798.1"/>
</dbReference>
<dbReference type="OrthoDB" id="1262810at2759"/>
<evidence type="ECO:0000259" key="2">
    <source>
        <dbReference type="PROSITE" id="PS50076"/>
    </source>
</evidence>
<feature type="compositionally biased region" description="Basic and acidic residues" evidence="1">
    <location>
        <begin position="27"/>
        <end position="37"/>
    </location>
</feature>
<dbReference type="InterPro" id="IPR001623">
    <property type="entry name" value="DnaJ_domain"/>
</dbReference>
<feature type="compositionally biased region" description="Low complexity" evidence="1">
    <location>
        <begin position="426"/>
        <end position="441"/>
    </location>
</feature>
<dbReference type="Gene3D" id="1.10.287.110">
    <property type="entry name" value="DnaJ domain"/>
    <property type="match status" value="1"/>
</dbReference>
<evidence type="ECO:0000256" key="1">
    <source>
        <dbReference type="SAM" id="MobiDB-lite"/>
    </source>
</evidence>
<feature type="compositionally biased region" description="Polar residues" evidence="1">
    <location>
        <begin position="398"/>
        <end position="410"/>
    </location>
</feature>
<organism evidence="3 4">
    <name type="scientific">Acanthaster planci</name>
    <name type="common">Crown-of-thorns starfish</name>
    <dbReference type="NCBI Taxonomy" id="133434"/>
    <lineage>
        <taxon>Eukaryota</taxon>
        <taxon>Metazoa</taxon>
        <taxon>Echinodermata</taxon>
        <taxon>Eleutherozoa</taxon>
        <taxon>Asterozoa</taxon>
        <taxon>Asteroidea</taxon>
        <taxon>Valvatacea</taxon>
        <taxon>Valvatida</taxon>
        <taxon>Acanthasteridae</taxon>
        <taxon>Acanthaster</taxon>
    </lineage>
</organism>
<dbReference type="InterPro" id="IPR007842">
    <property type="entry name" value="HEPN_dom"/>
</dbReference>
<dbReference type="InterPro" id="IPR036890">
    <property type="entry name" value="HATPase_C_sf"/>
</dbReference>
<feature type="region of interest" description="Disordered" evidence="1">
    <location>
        <begin position="1"/>
        <end position="48"/>
    </location>
</feature>
<dbReference type="Pfam" id="PF05168">
    <property type="entry name" value="HEPN"/>
    <property type="match status" value="1"/>
</dbReference>
<dbReference type="InterPro" id="IPR036869">
    <property type="entry name" value="J_dom_sf"/>
</dbReference>
<feature type="compositionally biased region" description="Basic residues" evidence="1">
    <location>
        <begin position="15"/>
        <end position="26"/>
    </location>
</feature>
<evidence type="ECO:0000313" key="3">
    <source>
        <dbReference type="Proteomes" id="UP000694845"/>
    </source>
</evidence>
<gene>
    <name evidence="4" type="primary">LOC110973183</name>
</gene>
<dbReference type="Gene3D" id="3.30.565.10">
    <property type="entry name" value="Histidine kinase-like ATPase, C-terminal domain"/>
    <property type="match status" value="1"/>
</dbReference>
<sequence length="593" mass="68840">MPQSKRKAPLDSHGSKPKMRRVTQHHASKEQADRVYSQEDQEYEDDDFGQTLPPLHIYIKRVLDKYPEGGQILKELVQNADDAEAKTVVFLYDKSQHPDRQLWSDTLRDFQGPALYAYNDATFRKEDWKNIQHPEQSGKLEDLTKVGRFGLGFISVYHLTDMPSVVSGNQIGFLDPLEKHFTHDPHTNTRYKGRRDVPEYGITTEAIRPDEHRPGSPIPADIHHLLDQDPYNRFFDGEIVGYERNIDALCTSVDVAAEKIYAKILKQVDEVDETVGLSRRYKIDIGEKDPIIVRVTALYKFLRPKKQPDMHVVLSTGEPTDDVLAAKLEEALPEDYEKQIENEVAEAFTLQPEERRRVLKRLYRKWHPDKNPGQQERANKAFQFLKQVIERHEKGNKSGRSCSDQFSSWESEAKRDREEARRYQERYYQSRHSARSSTSDSYFVPPSFERETSKNPRKAQLWFRQAQEHFQSAELTSKQRPVQSQWIAFQVHQAVETALKAAQYSLDGRPDITTTDLISLARAVCEHCDVTSDRVLEVTLELVSLNCHFSKPRYPQSSHTSGQEYRGFRTHDVLKKCKELLKLTQDIINIRIF</sequence>
<proteinExistence type="predicted"/>
<dbReference type="PANTHER" id="PTHR46919:SF2">
    <property type="entry name" value="SACSIN"/>
    <property type="match status" value="1"/>
</dbReference>
<protein>
    <submittedName>
        <fullName evidence="4">Sacsin-like isoform X2</fullName>
    </submittedName>
</protein>
<dbReference type="PROSITE" id="PS50076">
    <property type="entry name" value="DNAJ_2"/>
    <property type="match status" value="1"/>
</dbReference>
<dbReference type="SUPFAM" id="SSF81593">
    <property type="entry name" value="Nucleotidyltransferase substrate binding subunit/domain"/>
    <property type="match status" value="1"/>
</dbReference>
<evidence type="ECO:0000313" key="4">
    <source>
        <dbReference type="RefSeq" id="XP_022079490.1"/>
    </source>
</evidence>
<dbReference type="GeneID" id="110973183"/>
<feature type="domain" description="J" evidence="2">
    <location>
        <begin position="335"/>
        <end position="407"/>
    </location>
</feature>
<feature type="compositionally biased region" description="Basic and acidic residues" evidence="1">
    <location>
        <begin position="411"/>
        <end position="425"/>
    </location>
</feature>
<reference evidence="4" key="1">
    <citation type="submission" date="2025-08" db="UniProtKB">
        <authorList>
            <consortium name="RefSeq"/>
        </authorList>
    </citation>
    <scope>IDENTIFICATION</scope>
</reference>
<dbReference type="PANTHER" id="PTHR46919">
    <property type="entry name" value="ZINC FINGER, C3HC4 TYPE (RING FINGER) FAMILY PROTEIN"/>
    <property type="match status" value="1"/>
</dbReference>
<name>A0A8B7XHU5_ACAPL</name>